<keyword evidence="1" id="KW-0812">Transmembrane</keyword>
<keyword evidence="1" id="KW-1133">Transmembrane helix</keyword>
<dbReference type="AlphaFoldDB" id="A0A6G7CHL2"/>
<feature type="transmembrane region" description="Helical" evidence="1">
    <location>
        <begin position="122"/>
        <end position="140"/>
    </location>
</feature>
<dbReference type="Proteomes" id="UP000503003">
    <property type="component" value="Chromosome 1"/>
</dbReference>
<gene>
    <name evidence="3" type="ORF">G5S32_06430</name>
</gene>
<evidence type="ECO:0000313" key="4">
    <source>
        <dbReference type="Proteomes" id="UP000503003"/>
    </source>
</evidence>
<keyword evidence="1" id="KW-0472">Membrane</keyword>
<name>A0A6G7CHL2_9VIBR</name>
<evidence type="ECO:0000256" key="1">
    <source>
        <dbReference type="SAM" id="Phobius"/>
    </source>
</evidence>
<accession>A0A6G7CHL2</accession>
<feature type="transmembrane region" description="Helical" evidence="1">
    <location>
        <begin position="152"/>
        <end position="170"/>
    </location>
</feature>
<dbReference type="KEGG" id="vzi:G5S32_06430"/>
<feature type="transmembrane region" description="Helical" evidence="1">
    <location>
        <begin position="283"/>
        <end position="302"/>
    </location>
</feature>
<reference evidence="3 4" key="1">
    <citation type="submission" date="2020-02" db="EMBL/GenBank/DDBJ databases">
        <title>A complete genome of a marine bacterium Vibrio sp. ZWAL4003 isolated from the mangrove sediment with the ability to degrade polysaccharides.</title>
        <authorList>
            <person name="Wu J."/>
            <person name="Qu W."/>
            <person name="Zeng R."/>
        </authorList>
    </citation>
    <scope>NUCLEOTIDE SEQUENCE [LARGE SCALE GENOMIC DNA]</scope>
    <source>
        <strain evidence="3 4">ZWAL4003</strain>
    </source>
</reference>
<feature type="domain" description="Urate oxidase N-terminal" evidence="2">
    <location>
        <begin position="5"/>
        <end position="298"/>
    </location>
</feature>
<evidence type="ECO:0000259" key="2">
    <source>
        <dbReference type="Pfam" id="PF06181"/>
    </source>
</evidence>
<feature type="transmembrane region" description="Helical" evidence="1">
    <location>
        <begin position="254"/>
        <end position="271"/>
    </location>
</feature>
<organism evidence="3 4">
    <name type="scientific">Vibrio ziniensis</name>
    <dbReference type="NCBI Taxonomy" id="2711221"/>
    <lineage>
        <taxon>Bacteria</taxon>
        <taxon>Pseudomonadati</taxon>
        <taxon>Pseudomonadota</taxon>
        <taxon>Gammaproteobacteria</taxon>
        <taxon>Vibrionales</taxon>
        <taxon>Vibrionaceae</taxon>
        <taxon>Vibrio</taxon>
    </lineage>
</organism>
<proteinExistence type="predicted"/>
<evidence type="ECO:0000313" key="3">
    <source>
        <dbReference type="EMBL" id="QIH41641.1"/>
    </source>
</evidence>
<feature type="transmembrane region" description="Helical" evidence="1">
    <location>
        <begin position="12"/>
        <end position="33"/>
    </location>
</feature>
<dbReference type="InterPro" id="IPR010389">
    <property type="entry name" value="Urate_ox_N"/>
</dbReference>
<keyword evidence="4" id="KW-1185">Reference proteome</keyword>
<sequence length="424" mass="47792">MWPQLYEWIALFIKWFHVICGVAWIGASFYFTWLDNSLETPPKWKQDKGIKGDLWAVHGGGFYEVAKYQVGPEQMPEKLHWFKWEAYTTWMTGTALLIWMYYFNAQAYLIDPRVMELSTLQAVSLGVGGIFLGVVVYEGLMRSPLNRSTPLFVAVLILFGALFFYAFSHMFSGRGAFIHMGALIGSIMVNNVFHKIIPGQRKMVKQVAAGEPVDPAPGLEGKRRSIHNNYFTLPIIFLMISNHYPMIYQHAQSWLVGLLIMLISAYIRHYFNLKHSGQSKPSVMYTGAAAMFALAVVISWQATEQMHTAKSAAKVKNSEAAVMASPSSNTTAETTTTASLTQQQHDAFEIIQTRCSQCHSSAPTDDVFKVAQGGAMFDSWQDVERWKPRILARAVVSGDMPFLNKTKMTDEERQQLGDLLNTIN</sequence>
<dbReference type="RefSeq" id="WP_165311231.1">
    <property type="nucleotide sequence ID" value="NZ_CP049331.1"/>
</dbReference>
<dbReference type="EMBL" id="CP049331">
    <property type="protein sequence ID" value="QIH41641.1"/>
    <property type="molecule type" value="Genomic_DNA"/>
</dbReference>
<dbReference type="Pfam" id="PF06181">
    <property type="entry name" value="Urate_ox_N"/>
    <property type="match status" value="1"/>
</dbReference>
<protein>
    <submittedName>
        <fullName evidence="3">Urate hydroxylase PuuD</fullName>
    </submittedName>
</protein>
<feature type="transmembrane region" description="Helical" evidence="1">
    <location>
        <begin position="176"/>
        <end position="193"/>
    </location>
</feature>
<feature type="transmembrane region" description="Helical" evidence="1">
    <location>
        <begin position="84"/>
        <end position="102"/>
    </location>
</feature>